<protein>
    <submittedName>
        <fullName evidence="1">Uncharacterized protein</fullName>
    </submittedName>
</protein>
<evidence type="ECO:0000313" key="1">
    <source>
        <dbReference type="EMBL" id="AWI03522.1"/>
    </source>
</evidence>
<sequence>MEKYYMLFRGNKIYIKSNKSRKIIEYTLNNPTTYPNVPMYYGIFNNDNIIKDLKTFIEKNLNVGSSFMKIVSGKKICLLIPDDVTEVTDIEKRAFDDFARKLFGAKNVLLGSEFPFVAPYEENGYVCISKTCRMMVMTYVKDKHKNVFNQKFIEAKEYTNEEIYNFINELYGGFGSIPKIYFNGLGLSQYSDIGIITDVMDLVNNFENALELAKI</sequence>
<dbReference type="AlphaFoldDB" id="A0A2U8DMW9"/>
<name>A0A2U8DMW9_9CLOT</name>
<dbReference type="Proteomes" id="UP000244910">
    <property type="component" value="Chromosome"/>
</dbReference>
<dbReference type="KEGG" id="cdrk:B9W14_03170"/>
<dbReference type="RefSeq" id="WP_032079036.1">
    <property type="nucleotide sequence ID" value="NZ_CP020953.1"/>
</dbReference>
<keyword evidence="2" id="KW-1185">Reference proteome</keyword>
<accession>A0A2U8DMW9</accession>
<proteinExistence type="predicted"/>
<gene>
    <name evidence="1" type="ORF">B9W14_03170</name>
</gene>
<reference evidence="2" key="1">
    <citation type="submission" date="2017-04" db="EMBL/GenBank/DDBJ databases">
        <authorList>
            <person name="Song Y."/>
            <person name="Cho B.-K."/>
        </authorList>
    </citation>
    <scope>NUCLEOTIDE SEQUENCE [LARGE SCALE GENOMIC DNA]</scope>
    <source>
        <strain evidence="2">SL1</strain>
    </source>
</reference>
<organism evidence="1 2">
    <name type="scientific">Clostridium drakei</name>
    <dbReference type="NCBI Taxonomy" id="332101"/>
    <lineage>
        <taxon>Bacteria</taxon>
        <taxon>Bacillati</taxon>
        <taxon>Bacillota</taxon>
        <taxon>Clostridia</taxon>
        <taxon>Eubacteriales</taxon>
        <taxon>Clostridiaceae</taxon>
        <taxon>Clostridium</taxon>
    </lineage>
</organism>
<evidence type="ECO:0000313" key="2">
    <source>
        <dbReference type="Proteomes" id="UP000244910"/>
    </source>
</evidence>
<dbReference type="OrthoDB" id="9941419at2"/>
<dbReference type="EMBL" id="CP020953">
    <property type="protein sequence ID" value="AWI03522.1"/>
    <property type="molecule type" value="Genomic_DNA"/>
</dbReference>